<gene>
    <name evidence="3" type="ORF">RFM51_05350</name>
</gene>
<dbReference type="InterPro" id="IPR011234">
    <property type="entry name" value="Fumarylacetoacetase-like_C"/>
</dbReference>
<evidence type="ECO:0000259" key="2">
    <source>
        <dbReference type="Pfam" id="PF01557"/>
    </source>
</evidence>
<keyword evidence="4" id="KW-1185">Reference proteome</keyword>
<keyword evidence="1" id="KW-0479">Metal-binding</keyword>
<dbReference type="GO" id="GO:0016787">
    <property type="term" value="F:hydrolase activity"/>
    <property type="evidence" value="ECO:0007669"/>
    <property type="project" value="UniProtKB-KW"/>
</dbReference>
<dbReference type="PANTHER" id="PTHR11820">
    <property type="entry name" value="ACYLPYRUVASE"/>
    <property type="match status" value="1"/>
</dbReference>
<evidence type="ECO:0000313" key="3">
    <source>
        <dbReference type="EMBL" id="MDX8439010.1"/>
    </source>
</evidence>
<dbReference type="Proteomes" id="UP001272097">
    <property type="component" value="Unassembled WGS sequence"/>
</dbReference>
<dbReference type="InterPro" id="IPR036663">
    <property type="entry name" value="Fumarylacetoacetase_C_sf"/>
</dbReference>
<feature type="domain" description="Fumarylacetoacetase-like C-terminal" evidence="2">
    <location>
        <begin position="32"/>
        <end position="231"/>
    </location>
</feature>
<reference evidence="3 4" key="1">
    <citation type="submission" date="2023-08" db="EMBL/GenBank/DDBJ databases">
        <title>Implementing the SeqCode for naming new Mesorhizobium species isolated from Vachellia karroo root nodules.</title>
        <authorList>
            <person name="Van Lill M."/>
        </authorList>
    </citation>
    <scope>NUCLEOTIDE SEQUENCE [LARGE SCALE GENOMIC DNA]</scope>
    <source>
        <strain evidence="3 4">VK3E</strain>
    </source>
</reference>
<dbReference type="SUPFAM" id="SSF56529">
    <property type="entry name" value="FAH"/>
    <property type="match status" value="1"/>
</dbReference>
<dbReference type="EMBL" id="JAVIIS010000005">
    <property type="protein sequence ID" value="MDX8439010.1"/>
    <property type="molecule type" value="Genomic_DNA"/>
</dbReference>
<protein>
    <submittedName>
        <fullName evidence="3">Fumarylacetoacetate hydrolase family protein</fullName>
    </submittedName>
</protein>
<keyword evidence="3" id="KW-0378">Hydrolase</keyword>
<dbReference type="RefSeq" id="WP_320212907.1">
    <property type="nucleotide sequence ID" value="NZ_JAVIIS010000005.1"/>
</dbReference>
<dbReference type="Gene3D" id="3.90.850.10">
    <property type="entry name" value="Fumarylacetoacetase-like, C-terminal domain"/>
    <property type="match status" value="1"/>
</dbReference>
<comment type="caution">
    <text evidence="3">The sequence shown here is derived from an EMBL/GenBank/DDBJ whole genome shotgun (WGS) entry which is preliminary data.</text>
</comment>
<sequence length="237" mass="25552">MKGAGMSFCFPPPVVPAIPLAGSDLKFPVRRIFCIGRNYSDHVREMGFDPKREEPFFFTKPADALVTDGATIDFPLGSANVHHEVELVAAIGRQGSNIPVERAQDHIFGYAVGNDLTRRDLQIAARDRGRPWDISKAFDQSAHVAPLVPVKGGAHLKRARIKLAVNGEIRQDSDIAEMVWSVPELVAHLSRFQVLVPGDIVYTGTPAGVGPLKPGDTLEASIEGLPSLTIHIAHGGG</sequence>
<proteinExistence type="predicted"/>
<evidence type="ECO:0000313" key="4">
    <source>
        <dbReference type="Proteomes" id="UP001272097"/>
    </source>
</evidence>
<organism evidence="3 4">
    <name type="scientific">Mesorhizobium australafricanum</name>
    <dbReference type="NCBI Taxonomy" id="3072311"/>
    <lineage>
        <taxon>Bacteria</taxon>
        <taxon>Pseudomonadati</taxon>
        <taxon>Pseudomonadota</taxon>
        <taxon>Alphaproteobacteria</taxon>
        <taxon>Hyphomicrobiales</taxon>
        <taxon>Phyllobacteriaceae</taxon>
        <taxon>Mesorhizobium</taxon>
    </lineage>
</organism>
<evidence type="ECO:0000256" key="1">
    <source>
        <dbReference type="ARBA" id="ARBA00022723"/>
    </source>
</evidence>
<accession>A0ABU4WVI8</accession>
<name>A0ABU4WVI8_9HYPH</name>
<dbReference type="PANTHER" id="PTHR11820:SF90">
    <property type="entry name" value="FLUTATHIONE S-TRANSFERASE"/>
    <property type="match status" value="1"/>
</dbReference>
<dbReference type="Pfam" id="PF01557">
    <property type="entry name" value="FAA_hydrolase"/>
    <property type="match status" value="1"/>
</dbReference>